<organism evidence="3 4">
    <name type="scientific">Chironomus riparius</name>
    <dbReference type="NCBI Taxonomy" id="315576"/>
    <lineage>
        <taxon>Eukaryota</taxon>
        <taxon>Metazoa</taxon>
        <taxon>Ecdysozoa</taxon>
        <taxon>Arthropoda</taxon>
        <taxon>Hexapoda</taxon>
        <taxon>Insecta</taxon>
        <taxon>Pterygota</taxon>
        <taxon>Neoptera</taxon>
        <taxon>Endopterygota</taxon>
        <taxon>Diptera</taxon>
        <taxon>Nematocera</taxon>
        <taxon>Chironomoidea</taxon>
        <taxon>Chironomidae</taxon>
        <taxon>Chironominae</taxon>
        <taxon>Chironomus</taxon>
    </lineage>
</organism>
<keyword evidence="4" id="KW-1185">Reference proteome</keyword>
<keyword evidence="1" id="KW-1133">Transmembrane helix</keyword>
<evidence type="ECO:0000313" key="3">
    <source>
        <dbReference type="EMBL" id="CAG9808356.1"/>
    </source>
</evidence>
<evidence type="ECO:0000256" key="2">
    <source>
        <dbReference type="SAM" id="SignalP"/>
    </source>
</evidence>
<gene>
    <name evidence="3" type="ORF">CHIRRI_LOCUS11198</name>
</gene>
<feature type="signal peptide" evidence="2">
    <location>
        <begin position="1"/>
        <end position="20"/>
    </location>
</feature>
<dbReference type="EMBL" id="OU895879">
    <property type="protein sequence ID" value="CAG9808356.1"/>
    <property type="molecule type" value="Genomic_DNA"/>
</dbReference>
<sequence length="544" mass="62789">MGSYPFILLLVALTASFSNGFKMTLLEEMQALHFEEIGELKLIKSYKAISFQINIRTFAELIKNAKEHFELVKDMFNNDTSTNEKLDTIKLVLELKEMEFKDIVHGLVKTKRNVHSRKKREFMGLLSTEDGRKISLDLNNLRSKSNEIVGISNSLKSVAHNTTILMNKTVEELNRRTAMMNLLDVKNDIERIIKAITKMLNERRLNTEIIPITEVQKDIKNITLKIEENEELPYHKLMDYYYNLPLNYKISEDIIVVEVDVPIVEKDARKLFKIVEIPARNEGKLIMTDVIWKYIAENDNETVVFMTMDVCLKSQYNGTMYFCKSQSPIKNKNATDCLNNAIAGSKTIDMNLCKYSAAQTTSLMFIKLNDGEYFYYTPINETLTVTCGADTIDEILVENTSGIIMLEPECIALTGTYKLITTMRFGPTTQTKINVVRVFFNIDELKENMRKYNTPHVDKFYIESLGLLRDMSKPIKSVEKLDHINFGTMNSDFMSISTILAWIIIVVYVLYSLMKWKKNKSAEAENIIKKRPLEEPVEIYVLKE</sequence>
<accession>A0A9N9WWL2</accession>
<protein>
    <submittedName>
        <fullName evidence="3">Uncharacterized protein</fullName>
    </submittedName>
</protein>
<keyword evidence="1" id="KW-0472">Membrane</keyword>
<evidence type="ECO:0000256" key="1">
    <source>
        <dbReference type="SAM" id="Phobius"/>
    </source>
</evidence>
<reference evidence="3" key="1">
    <citation type="submission" date="2022-01" db="EMBL/GenBank/DDBJ databases">
        <authorList>
            <person name="King R."/>
        </authorList>
    </citation>
    <scope>NUCLEOTIDE SEQUENCE</scope>
</reference>
<name>A0A9N9WWL2_9DIPT</name>
<feature type="transmembrane region" description="Helical" evidence="1">
    <location>
        <begin position="493"/>
        <end position="511"/>
    </location>
</feature>
<reference evidence="3" key="2">
    <citation type="submission" date="2022-10" db="EMBL/GenBank/DDBJ databases">
        <authorList>
            <consortium name="ENA_rothamsted_submissions"/>
            <consortium name="culmorum"/>
            <person name="King R."/>
        </authorList>
    </citation>
    <scope>NUCLEOTIDE SEQUENCE</scope>
</reference>
<dbReference type="AlphaFoldDB" id="A0A9N9WWL2"/>
<evidence type="ECO:0000313" key="4">
    <source>
        <dbReference type="Proteomes" id="UP001153620"/>
    </source>
</evidence>
<keyword evidence="1" id="KW-0812">Transmembrane</keyword>
<keyword evidence="2" id="KW-0732">Signal</keyword>
<feature type="chain" id="PRO_5040355635" evidence="2">
    <location>
        <begin position="21"/>
        <end position="544"/>
    </location>
</feature>
<dbReference type="Proteomes" id="UP001153620">
    <property type="component" value="Chromosome 3"/>
</dbReference>
<proteinExistence type="predicted"/>